<dbReference type="GeneID" id="22912543"/>
<dbReference type="VEuPathDB" id="CryptoDB:GNI_069090"/>
<evidence type="ECO:0000256" key="1">
    <source>
        <dbReference type="SAM" id="MobiDB-lite"/>
    </source>
</evidence>
<accession>A0A023B7K8</accession>
<keyword evidence="3" id="KW-1185">Reference proteome</keyword>
<feature type="compositionally biased region" description="Polar residues" evidence="1">
    <location>
        <begin position="163"/>
        <end position="186"/>
    </location>
</feature>
<evidence type="ECO:0000313" key="3">
    <source>
        <dbReference type="Proteomes" id="UP000019763"/>
    </source>
</evidence>
<comment type="caution">
    <text evidence="2">The sequence shown here is derived from an EMBL/GenBank/DDBJ whole genome shotgun (WGS) entry which is preliminary data.</text>
</comment>
<reference evidence="2" key="1">
    <citation type="submission" date="2013-12" db="EMBL/GenBank/DDBJ databases">
        <authorList>
            <person name="Omoto C.K."/>
            <person name="Sibley D."/>
            <person name="Venepally P."/>
            <person name="Hadjithomas M."/>
            <person name="Karamycheva S."/>
            <person name="Brunk B."/>
            <person name="Roos D."/>
            <person name="Caler E."/>
            <person name="Lorenzi H."/>
        </authorList>
    </citation>
    <scope>NUCLEOTIDE SEQUENCE</scope>
</reference>
<organism evidence="2 3">
    <name type="scientific">Gregarina niphandrodes</name>
    <name type="common">Septate eugregarine</name>
    <dbReference type="NCBI Taxonomy" id="110365"/>
    <lineage>
        <taxon>Eukaryota</taxon>
        <taxon>Sar</taxon>
        <taxon>Alveolata</taxon>
        <taxon>Apicomplexa</taxon>
        <taxon>Conoidasida</taxon>
        <taxon>Gregarinasina</taxon>
        <taxon>Eugregarinorida</taxon>
        <taxon>Gregarinidae</taxon>
        <taxon>Gregarina</taxon>
    </lineage>
</organism>
<sequence>MPGNRELASLLALDFCFIDRLLVDLFTGRSNIEVIGAIAGYSYYGEDMISVPESSIWMIALSLSLTLAITAASRKALLKWRELEELQWKTPCGPDVEACRSPVNDEDHQPVHANFECVLQVPDSMFNSEVPSDGTMIPVTLTLEEPRSSTPEMSAIREPIQYPRTSLTSPGPSASDFQSCKSNNAINPKRYSHGDKAAATPPRAAGQSKIASYFGQHLSPRPPWLLMPARPSEREVHSDHV</sequence>
<dbReference type="EMBL" id="AFNH02000518">
    <property type="protein sequence ID" value="EZG67377.1"/>
    <property type="molecule type" value="Genomic_DNA"/>
</dbReference>
<dbReference type="RefSeq" id="XP_011130258.1">
    <property type="nucleotide sequence ID" value="XM_011131956.1"/>
</dbReference>
<name>A0A023B7K8_GRENI</name>
<feature type="region of interest" description="Disordered" evidence="1">
    <location>
        <begin position="158"/>
        <end position="241"/>
    </location>
</feature>
<gene>
    <name evidence="2" type="ORF">GNI_069090</name>
</gene>
<feature type="compositionally biased region" description="Basic and acidic residues" evidence="1">
    <location>
        <begin position="231"/>
        <end position="241"/>
    </location>
</feature>
<evidence type="ECO:0000313" key="2">
    <source>
        <dbReference type="EMBL" id="EZG67377.1"/>
    </source>
</evidence>
<dbReference type="AlphaFoldDB" id="A0A023B7K8"/>
<proteinExistence type="predicted"/>
<dbReference type="Proteomes" id="UP000019763">
    <property type="component" value="Unassembled WGS sequence"/>
</dbReference>
<protein>
    <submittedName>
        <fullName evidence="2">Uncharacterized protein</fullName>
    </submittedName>
</protein>